<feature type="domain" description="HTH lacI-type" evidence="4">
    <location>
        <begin position="2"/>
        <end position="55"/>
    </location>
</feature>
<dbReference type="AlphaFoldDB" id="A0A3Q9V1I1"/>
<dbReference type="RefSeq" id="WP_127887702.1">
    <property type="nucleotide sequence ID" value="NZ_CP028137.1"/>
</dbReference>
<sequence>MATYKDLQRLTGLSLSTISKHYNGLPVRPENAAAIEAAAERLDFRVNGFARGLRSRRSRTVGVLLPALDNEFHLSIIAGLERALRGDGIGVLIGVSLPEPGAAVGLLLEKMVDGIVAVPTRGDVDALRSASEQGTPVVTVDWVDDELETDRVVLDNRAAGASAARHLADHGHRAIAVLGGDPDVSTTRERTAGVLDELASRGLGPAEVELGPLSVESGIASMERILARRDRPTAVFASNRELTVGALTALGDSGLRLPADLSIVGFDTVELARVVRPRLTIVEQPTDAIAAEAAALIERRLDGSPEPFETRTLPGRLIAGASVSHVHH</sequence>
<dbReference type="CDD" id="cd06267">
    <property type="entry name" value="PBP1_LacI_sugar_binding-like"/>
    <property type="match status" value="1"/>
</dbReference>
<dbReference type="GO" id="GO:0000976">
    <property type="term" value="F:transcription cis-regulatory region binding"/>
    <property type="evidence" value="ECO:0007669"/>
    <property type="project" value="TreeGrafter"/>
</dbReference>
<dbReference type="InterPro" id="IPR028082">
    <property type="entry name" value="Peripla_BP_I"/>
</dbReference>
<protein>
    <submittedName>
        <fullName evidence="5">LacI family transcriptional regulator</fullName>
    </submittedName>
</protein>
<gene>
    <name evidence="5" type="ORF">C1I64_14645</name>
</gene>
<dbReference type="KEGG" id="rfs:C1I64_14645"/>
<dbReference type="InterPro" id="IPR046335">
    <property type="entry name" value="LacI/GalR-like_sensor"/>
</dbReference>
<name>A0A3Q9V1I1_9MICO</name>
<proteinExistence type="predicted"/>
<dbReference type="SUPFAM" id="SSF53822">
    <property type="entry name" value="Periplasmic binding protein-like I"/>
    <property type="match status" value="1"/>
</dbReference>
<dbReference type="Gene3D" id="1.10.260.40">
    <property type="entry name" value="lambda repressor-like DNA-binding domains"/>
    <property type="match status" value="1"/>
</dbReference>
<evidence type="ECO:0000256" key="3">
    <source>
        <dbReference type="ARBA" id="ARBA00023163"/>
    </source>
</evidence>
<evidence type="ECO:0000259" key="4">
    <source>
        <dbReference type="PROSITE" id="PS50932"/>
    </source>
</evidence>
<reference evidence="5 6" key="1">
    <citation type="submission" date="2018-03" db="EMBL/GenBank/DDBJ databases">
        <title>Bacteriophage NCPPB3778 and a type I-E CRISPR drive the evolution of the US Biological Select Agent, Rathayibacter toxicus.</title>
        <authorList>
            <person name="Davis E.W.II."/>
            <person name="Tabima J.F."/>
            <person name="Weisberg A.J."/>
            <person name="Dantas Lopes L."/>
            <person name="Wiseman M.S."/>
            <person name="Wiseman M.S."/>
            <person name="Pupko T."/>
            <person name="Belcher M.S."/>
            <person name="Sechler A.J."/>
            <person name="Tancos M.A."/>
            <person name="Schroeder B.K."/>
            <person name="Murray T.D."/>
            <person name="Luster D.G."/>
            <person name="Schneider W.L."/>
            <person name="Rogers E."/>
            <person name="Andreote F.D."/>
            <person name="Grunwald N.J."/>
            <person name="Putnam M.L."/>
            <person name="Chang J.H."/>
        </authorList>
    </citation>
    <scope>NUCLEOTIDE SEQUENCE [LARGE SCALE GENOMIC DNA]</scope>
    <source>
        <strain evidence="5 6">DSM 15932</strain>
    </source>
</reference>
<dbReference type="GO" id="GO:0003700">
    <property type="term" value="F:DNA-binding transcription factor activity"/>
    <property type="evidence" value="ECO:0007669"/>
    <property type="project" value="TreeGrafter"/>
</dbReference>
<evidence type="ECO:0000256" key="1">
    <source>
        <dbReference type="ARBA" id="ARBA00023015"/>
    </source>
</evidence>
<dbReference type="SMART" id="SM00354">
    <property type="entry name" value="HTH_LACI"/>
    <property type="match status" value="1"/>
</dbReference>
<dbReference type="SUPFAM" id="SSF47413">
    <property type="entry name" value="lambda repressor-like DNA-binding domains"/>
    <property type="match status" value="1"/>
</dbReference>
<dbReference type="Proteomes" id="UP000285317">
    <property type="component" value="Chromosome"/>
</dbReference>
<dbReference type="Pfam" id="PF13377">
    <property type="entry name" value="Peripla_BP_3"/>
    <property type="match status" value="1"/>
</dbReference>
<dbReference type="InterPro" id="IPR010982">
    <property type="entry name" value="Lambda_DNA-bd_dom_sf"/>
</dbReference>
<dbReference type="Gene3D" id="3.40.50.2300">
    <property type="match status" value="2"/>
</dbReference>
<evidence type="ECO:0000256" key="2">
    <source>
        <dbReference type="ARBA" id="ARBA00023125"/>
    </source>
</evidence>
<organism evidence="5 6">
    <name type="scientific">Rathayibacter festucae DSM 15932</name>
    <dbReference type="NCBI Taxonomy" id="1328866"/>
    <lineage>
        <taxon>Bacteria</taxon>
        <taxon>Bacillati</taxon>
        <taxon>Actinomycetota</taxon>
        <taxon>Actinomycetes</taxon>
        <taxon>Micrococcales</taxon>
        <taxon>Microbacteriaceae</taxon>
        <taxon>Rathayibacter</taxon>
    </lineage>
</organism>
<keyword evidence="2" id="KW-0238">DNA-binding</keyword>
<accession>A0A3Q9V1I1</accession>
<dbReference type="PANTHER" id="PTHR30146:SF109">
    <property type="entry name" value="HTH-TYPE TRANSCRIPTIONAL REGULATOR GALS"/>
    <property type="match status" value="1"/>
</dbReference>
<keyword evidence="1" id="KW-0805">Transcription regulation</keyword>
<dbReference type="PROSITE" id="PS50932">
    <property type="entry name" value="HTH_LACI_2"/>
    <property type="match status" value="1"/>
</dbReference>
<keyword evidence="3" id="KW-0804">Transcription</keyword>
<evidence type="ECO:0000313" key="5">
    <source>
        <dbReference type="EMBL" id="AZZ53148.1"/>
    </source>
</evidence>
<dbReference type="PANTHER" id="PTHR30146">
    <property type="entry name" value="LACI-RELATED TRANSCRIPTIONAL REPRESSOR"/>
    <property type="match status" value="1"/>
</dbReference>
<dbReference type="EMBL" id="CP028137">
    <property type="protein sequence ID" value="AZZ53148.1"/>
    <property type="molecule type" value="Genomic_DNA"/>
</dbReference>
<dbReference type="InterPro" id="IPR000843">
    <property type="entry name" value="HTH_LacI"/>
</dbReference>
<evidence type="ECO:0000313" key="6">
    <source>
        <dbReference type="Proteomes" id="UP000285317"/>
    </source>
</evidence>